<feature type="transmembrane region" description="Helical" evidence="3">
    <location>
        <begin position="123"/>
        <end position="141"/>
    </location>
</feature>
<organism evidence="5 6">
    <name type="scientific">Leptobacterium flavescens</name>
    <dbReference type="NCBI Taxonomy" id="472055"/>
    <lineage>
        <taxon>Bacteria</taxon>
        <taxon>Pseudomonadati</taxon>
        <taxon>Bacteroidota</taxon>
        <taxon>Flavobacteriia</taxon>
        <taxon>Flavobacteriales</taxon>
        <taxon>Flavobacteriaceae</taxon>
        <taxon>Leptobacterium</taxon>
    </lineage>
</organism>
<dbReference type="InterPro" id="IPR036388">
    <property type="entry name" value="WH-like_DNA-bd_sf"/>
</dbReference>
<evidence type="ECO:0000256" key="2">
    <source>
        <dbReference type="PROSITE-ProRule" id="PRU01091"/>
    </source>
</evidence>
<dbReference type="AlphaFoldDB" id="A0A6P0UKR2"/>
<keyword evidence="1 2" id="KW-0238">DNA-binding</keyword>
<dbReference type="RefSeq" id="WP_163607219.1">
    <property type="nucleotide sequence ID" value="NZ_JAABOO010000002.1"/>
</dbReference>
<dbReference type="Gene3D" id="1.10.10.10">
    <property type="entry name" value="Winged helix-like DNA-binding domain superfamily/Winged helix DNA-binding domain"/>
    <property type="match status" value="1"/>
</dbReference>
<dbReference type="GO" id="GO:0000160">
    <property type="term" value="P:phosphorelay signal transduction system"/>
    <property type="evidence" value="ECO:0007669"/>
    <property type="project" value="InterPro"/>
</dbReference>
<dbReference type="Proteomes" id="UP000468581">
    <property type="component" value="Unassembled WGS sequence"/>
</dbReference>
<dbReference type="SMART" id="SM00862">
    <property type="entry name" value="Trans_reg_C"/>
    <property type="match status" value="1"/>
</dbReference>
<dbReference type="SUPFAM" id="SSF46894">
    <property type="entry name" value="C-terminal effector domain of the bipartite response regulators"/>
    <property type="match status" value="1"/>
</dbReference>
<protein>
    <recommendedName>
        <fullName evidence="4">OmpR/PhoB-type domain-containing protein</fullName>
    </recommendedName>
</protein>
<dbReference type="PROSITE" id="PS51755">
    <property type="entry name" value="OMPR_PHOB"/>
    <property type="match status" value="1"/>
</dbReference>
<sequence>MRVEIEISSNIFFLPEENLLILREGKKIRTVKLEPLLSEMLEVFVNHKNQMISKEHFIEAIWYNNVFVGQAALRKNIYKLRNLFSANGMDKQLEIITVPKKGYKLMVHQAKTPIKHVVRLKSVAYGTAALLLILLMLNFMVSEEEDVRVTATSIIAEESLK</sequence>
<dbReference type="GO" id="GO:0006355">
    <property type="term" value="P:regulation of DNA-templated transcription"/>
    <property type="evidence" value="ECO:0007669"/>
    <property type="project" value="InterPro"/>
</dbReference>
<dbReference type="InterPro" id="IPR016032">
    <property type="entry name" value="Sig_transdc_resp-reg_C-effctor"/>
</dbReference>
<accession>A0A6P0UKR2</accession>
<dbReference type="EMBL" id="JAABOO010000002">
    <property type="protein sequence ID" value="NER13961.1"/>
    <property type="molecule type" value="Genomic_DNA"/>
</dbReference>
<evidence type="ECO:0000313" key="5">
    <source>
        <dbReference type="EMBL" id="NER13961.1"/>
    </source>
</evidence>
<keyword evidence="6" id="KW-1185">Reference proteome</keyword>
<evidence type="ECO:0000313" key="6">
    <source>
        <dbReference type="Proteomes" id="UP000468581"/>
    </source>
</evidence>
<keyword evidence="3" id="KW-0812">Transmembrane</keyword>
<evidence type="ECO:0000259" key="4">
    <source>
        <dbReference type="PROSITE" id="PS51755"/>
    </source>
</evidence>
<dbReference type="InterPro" id="IPR001867">
    <property type="entry name" value="OmpR/PhoB-type_DNA-bd"/>
</dbReference>
<comment type="caution">
    <text evidence="5">The sequence shown here is derived from an EMBL/GenBank/DDBJ whole genome shotgun (WGS) entry which is preliminary data.</text>
</comment>
<proteinExistence type="predicted"/>
<feature type="domain" description="OmpR/PhoB-type" evidence="4">
    <location>
        <begin position="2"/>
        <end position="107"/>
    </location>
</feature>
<dbReference type="GO" id="GO:0003677">
    <property type="term" value="F:DNA binding"/>
    <property type="evidence" value="ECO:0007669"/>
    <property type="project" value="UniProtKB-UniRule"/>
</dbReference>
<keyword evidence="3" id="KW-1133">Transmembrane helix</keyword>
<reference evidence="5 6" key="1">
    <citation type="submission" date="2020-01" db="EMBL/GenBank/DDBJ databases">
        <title>Leptobacterium flavescens.</title>
        <authorList>
            <person name="Wang G."/>
        </authorList>
    </citation>
    <scope>NUCLEOTIDE SEQUENCE [LARGE SCALE GENOMIC DNA]</scope>
    <source>
        <strain evidence="5 6">KCTC 22160</strain>
    </source>
</reference>
<evidence type="ECO:0000256" key="3">
    <source>
        <dbReference type="SAM" id="Phobius"/>
    </source>
</evidence>
<feature type="DNA-binding region" description="OmpR/PhoB-type" evidence="2">
    <location>
        <begin position="2"/>
        <end position="107"/>
    </location>
</feature>
<keyword evidence="3" id="KW-0472">Membrane</keyword>
<gene>
    <name evidence="5" type="ORF">GWK08_10955</name>
</gene>
<evidence type="ECO:0000256" key="1">
    <source>
        <dbReference type="ARBA" id="ARBA00023125"/>
    </source>
</evidence>
<dbReference type="CDD" id="cd00383">
    <property type="entry name" value="trans_reg_C"/>
    <property type="match status" value="1"/>
</dbReference>
<dbReference type="Pfam" id="PF00486">
    <property type="entry name" value="Trans_reg_C"/>
    <property type="match status" value="1"/>
</dbReference>
<name>A0A6P0UKR2_9FLAO</name>